<gene>
    <name evidence="3" type="ORF">GCM10023321_32520</name>
</gene>
<evidence type="ECO:0000313" key="3">
    <source>
        <dbReference type="EMBL" id="GAA5156577.1"/>
    </source>
</evidence>
<comment type="caution">
    <text evidence="3">The sequence shown here is derived from an EMBL/GenBank/DDBJ whole genome shotgun (WGS) entry which is preliminary data.</text>
</comment>
<dbReference type="Proteomes" id="UP001428817">
    <property type="component" value="Unassembled WGS sequence"/>
</dbReference>
<name>A0ABP9Q472_9PSEU</name>
<evidence type="ECO:0000259" key="2">
    <source>
        <dbReference type="Pfam" id="PF01243"/>
    </source>
</evidence>
<sequence length="158" mass="17632">MSTKFESLADASRFALSPERQARLLDSQTDCTFCWTNSSGHPAAVTQAFVYRDGEFWMVSEASRARVRAVRRDPRSCVVVAAHGRSRTLSFKGHTAVIEDRSVVLRVLRDIARRYDPEDEQAQEAHVTAADSPGRVVLRFTPEKITNAFDGSLARTTT</sequence>
<dbReference type="InterPro" id="IPR012349">
    <property type="entry name" value="Split_barrel_FMN-bd"/>
</dbReference>
<dbReference type="EMBL" id="BAABJP010000015">
    <property type="protein sequence ID" value="GAA5156577.1"/>
    <property type="molecule type" value="Genomic_DNA"/>
</dbReference>
<dbReference type="SUPFAM" id="SSF50475">
    <property type="entry name" value="FMN-binding split barrel"/>
    <property type="match status" value="1"/>
</dbReference>
<organism evidence="3 4">
    <name type="scientific">Pseudonocardia eucalypti</name>
    <dbReference type="NCBI Taxonomy" id="648755"/>
    <lineage>
        <taxon>Bacteria</taxon>
        <taxon>Bacillati</taxon>
        <taxon>Actinomycetota</taxon>
        <taxon>Actinomycetes</taxon>
        <taxon>Pseudonocardiales</taxon>
        <taxon>Pseudonocardiaceae</taxon>
        <taxon>Pseudonocardia</taxon>
    </lineage>
</organism>
<dbReference type="InterPro" id="IPR011576">
    <property type="entry name" value="Pyridox_Oxase_N"/>
</dbReference>
<dbReference type="Gene3D" id="2.30.110.10">
    <property type="entry name" value="Electron Transport, Fmn-binding Protein, Chain A"/>
    <property type="match status" value="1"/>
</dbReference>
<dbReference type="InterPro" id="IPR052019">
    <property type="entry name" value="F420H2_bilvrd_red/Heme_oxyg"/>
</dbReference>
<reference evidence="4" key="1">
    <citation type="journal article" date="2019" name="Int. J. Syst. Evol. Microbiol.">
        <title>The Global Catalogue of Microorganisms (GCM) 10K type strain sequencing project: providing services to taxonomists for standard genome sequencing and annotation.</title>
        <authorList>
            <consortium name="The Broad Institute Genomics Platform"/>
            <consortium name="The Broad Institute Genome Sequencing Center for Infectious Disease"/>
            <person name="Wu L."/>
            <person name="Ma J."/>
        </authorList>
    </citation>
    <scope>NUCLEOTIDE SEQUENCE [LARGE SCALE GENOMIC DNA]</scope>
    <source>
        <strain evidence="4">JCM 18303</strain>
    </source>
</reference>
<evidence type="ECO:0000256" key="1">
    <source>
        <dbReference type="ARBA" id="ARBA00023002"/>
    </source>
</evidence>
<dbReference type="Pfam" id="PF01243">
    <property type="entry name" value="PNPOx_N"/>
    <property type="match status" value="1"/>
</dbReference>
<accession>A0ABP9Q472</accession>
<dbReference type="RefSeq" id="WP_185059697.1">
    <property type="nucleotide sequence ID" value="NZ_BAABJP010000015.1"/>
</dbReference>
<keyword evidence="1" id="KW-0560">Oxidoreductase</keyword>
<dbReference type="PANTHER" id="PTHR35176">
    <property type="entry name" value="HEME OXYGENASE HI_0854-RELATED"/>
    <property type="match status" value="1"/>
</dbReference>
<evidence type="ECO:0000313" key="4">
    <source>
        <dbReference type="Proteomes" id="UP001428817"/>
    </source>
</evidence>
<keyword evidence="4" id="KW-1185">Reference proteome</keyword>
<dbReference type="PANTHER" id="PTHR35176:SF6">
    <property type="entry name" value="HEME OXYGENASE HI_0854-RELATED"/>
    <property type="match status" value="1"/>
</dbReference>
<feature type="domain" description="Pyridoxamine 5'-phosphate oxidase N-terminal" evidence="2">
    <location>
        <begin position="36"/>
        <end position="146"/>
    </location>
</feature>
<proteinExistence type="predicted"/>
<protein>
    <recommendedName>
        <fullName evidence="2">Pyridoxamine 5'-phosphate oxidase N-terminal domain-containing protein</fullName>
    </recommendedName>
</protein>